<dbReference type="AlphaFoldDB" id="A0A382NQM5"/>
<evidence type="ECO:0000313" key="1">
    <source>
        <dbReference type="EMBL" id="SVC63484.1"/>
    </source>
</evidence>
<feature type="non-terminal residue" evidence="1">
    <location>
        <position position="38"/>
    </location>
</feature>
<organism evidence="1">
    <name type="scientific">marine metagenome</name>
    <dbReference type="NCBI Taxonomy" id="408172"/>
    <lineage>
        <taxon>unclassified sequences</taxon>
        <taxon>metagenomes</taxon>
        <taxon>ecological metagenomes</taxon>
    </lineage>
</organism>
<gene>
    <name evidence="1" type="ORF">METZ01_LOCUS316338</name>
</gene>
<proteinExistence type="predicted"/>
<sequence>MTVRSKIDMYVVAETALELLGISHKLGSPTLRDFDCYF</sequence>
<accession>A0A382NQM5</accession>
<reference evidence="1" key="1">
    <citation type="submission" date="2018-05" db="EMBL/GenBank/DDBJ databases">
        <authorList>
            <person name="Lanie J.A."/>
            <person name="Ng W.-L."/>
            <person name="Kazmierczak K.M."/>
            <person name="Andrzejewski T.M."/>
            <person name="Davidsen T.M."/>
            <person name="Wayne K.J."/>
            <person name="Tettelin H."/>
            <person name="Glass J.I."/>
            <person name="Rusch D."/>
            <person name="Podicherti R."/>
            <person name="Tsui H.-C.T."/>
            <person name="Winkler M.E."/>
        </authorList>
    </citation>
    <scope>NUCLEOTIDE SEQUENCE</scope>
</reference>
<dbReference type="EMBL" id="UINC01102118">
    <property type="protein sequence ID" value="SVC63484.1"/>
    <property type="molecule type" value="Genomic_DNA"/>
</dbReference>
<protein>
    <submittedName>
        <fullName evidence="1">Uncharacterized protein</fullName>
    </submittedName>
</protein>
<name>A0A382NQM5_9ZZZZ</name>